<dbReference type="Pfam" id="PF12706">
    <property type="entry name" value="Lactamase_B_2"/>
    <property type="match status" value="1"/>
</dbReference>
<dbReference type="InterPro" id="IPR001279">
    <property type="entry name" value="Metallo-B-lactamas"/>
</dbReference>
<dbReference type="EMBL" id="RCTY01000036">
    <property type="protein sequence ID" value="ROU06201.1"/>
    <property type="molecule type" value="Genomic_DNA"/>
</dbReference>
<accession>A0A3N2RFH9</accession>
<comment type="caution">
    <text evidence="2">The sequence shown here is derived from an EMBL/GenBank/DDBJ whole genome shotgun (WGS) entry which is preliminary data.</text>
</comment>
<sequence length="417" mass="46248">MTARLHPWVYFFKKYTTLDSVSVQAGRRARPRNACSPRLRCPSPPTGATIVSICLPFAAKPRLSTADRAESPQFADGRFHNVVPRPATGVRKMLRIIADALWNKPADAVPAVAPAVRPLTARQLARAPDRSLFRLGHSTVLVKLRGGWWITDPVFAQRASPLQWIGPKRFHAPPIALDELPPLRGVILSHDHFDHLDRATVLRLAKTAGVFLTPLGVGDRLIGWGVDPAKVRQFDWWQGACIDGVRFVATPAQHFSGRGLLDGDKTLWASWTILDEAGDDDPLRLFFSGDTGYFAGFAEIGRRYGPFDVTLLETGAYDANWPHVHMQPEQTVQAHLDLRGRWLLPIHNGTFDLALHPWTEPFERVSALAAQRGVALSTPRMGERVDLRAPAATAPWWREADAAESFSTDLTEQESAP</sequence>
<dbReference type="GO" id="GO:0005737">
    <property type="term" value="C:cytoplasm"/>
    <property type="evidence" value="ECO:0007669"/>
    <property type="project" value="TreeGrafter"/>
</dbReference>
<dbReference type="Gene3D" id="3.60.15.10">
    <property type="entry name" value="Ribonuclease Z/Hydroxyacylglutathione hydrolase-like"/>
    <property type="match status" value="1"/>
</dbReference>
<organism evidence="2 3">
    <name type="scientific">Lysobacter enzymogenes</name>
    <dbReference type="NCBI Taxonomy" id="69"/>
    <lineage>
        <taxon>Bacteria</taxon>
        <taxon>Pseudomonadati</taxon>
        <taxon>Pseudomonadota</taxon>
        <taxon>Gammaproteobacteria</taxon>
        <taxon>Lysobacterales</taxon>
        <taxon>Lysobacteraceae</taxon>
        <taxon>Lysobacter</taxon>
    </lineage>
</organism>
<dbReference type="InterPro" id="IPR036866">
    <property type="entry name" value="RibonucZ/Hydroxyglut_hydro"/>
</dbReference>
<evidence type="ECO:0000313" key="3">
    <source>
        <dbReference type="Proteomes" id="UP000275910"/>
    </source>
</evidence>
<dbReference type="AlphaFoldDB" id="A0A3N2RFH9"/>
<keyword evidence="2" id="KW-0378">Hydrolase</keyword>
<name>A0A3N2RFH9_LYSEN</name>
<dbReference type="SUPFAM" id="SSF56281">
    <property type="entry name" value="Metallo-hydrolase/oxidoreductase"/>
    <property type="match status" value="1"/>
</dbReference>
<dbReference type="PANTHER" id="PTHR15032">
    <property type="entry name" value="N-ACYL-PHOSPHATIDYLETHANOLAMINE-HYDROLYZING PHOSPHOLIPASE D"/>
    <property type="match status" value="1"/>
</dbReference>
<feature type="domain" description="Metallo-beta-lactamase" evidence="1">
    <location>
        <begin position="148"/>
        <end position="347"/>
    </location>
</feature>
<gene>
    <name evidence="2" type="ORF">D9T17_14745</name>
</gene>
<dbReference type="GO" id="GO:0016787">
    <property type="term" value="F:hydrolase activity"/>
    <property type="evidence" value="ECO:0007669"/>
    <property type="project" value="UniProtKB-KW"/>
</dbReference>
<dbReference type="Proteomes" id="UP000275910">
    <property type="component" value="Unassembled WGS sequence"/>
</dbReference>
<evidence type="ECO:0000313" key="2">
    <source>
        <dbReference type="EMBL" id="ROU06201.1"/>
    </source>
</evidence>
<dbReference type="PANTHER" id="PTHR15032:SF4">
    <property type="entry name" value="N-ACYL-PHOSPHATIDYLETHANOLAMINE-HYDROLYZING PHOSPHOLIPASE D"/>
    <property type="match status" value="1"/>
</dbReference>
<protein>
    <submittedName>
        <fullName evidence="2">Hydrolase</fullName>
    </submittedName>
</protein>
<reference evidence="2 3" key="1">
    <citation type="submission" date="2018-10" db="EMBL/GenBank/DDBJ databases">
        <title>The genome of Lysobacter enzymogenes OH11.</title>
        <authorList>
            <person name="Liu F."/>
            <person name="Zhao Y."/>
            <person name="Qian G."/>
            <person name="Chen Y."/>
            <person name="Xu H."/>
        </authorList>
    </citation>
    <scope>NUCLEOTIDE SEQUENCE [LARGE SCALE GENOMIC DNA]</scope>
    <source>
        <strain evidence="2 3">OH11</strain>
    </source>
</reference>
<proteinExistence type="predicted"/>
<evidence type="ECO:0000259" key="1">
    <source>
        <dbReference type="Pfam" id="PF12706"/>
    </source>
</evidence>